<evidence type="ECO:0000313" key="3">
    <source>
        <dbReference type="Proteomes" id="UP000735302"/>
    </source>
</evidence>
<dbReference type="Proteomes" id="UP000735302">
    <property type="component" value="Unassembled WGS sequence"/>
</dbReference>
<gene>
    <name evidence="2" type="ORF">PoB_005931700</name>
</gene>
<feature type="compositionally biased region" description="Basic and acidic residues" evidence="1">
    <location>
        <begin position="39"/>
        <end position="63"/>
    </location>
</feature>
<reference evidence="2 3" key="1">
    <citation type="journal article" date="2021" name="Elife">
        <title>Chloroplast acquisition without the gene transfer in kleptoplastic sea slugs, Plakobranchus ocellatus.</title>
        <authorList>
            <person name="Maeda T."/>
            <person name="Takahashi S."/>
            <person name="Yoshida T."/>
            <person name="Shimamura S."/>
            <person name="Takaki Y."/>
            <person name="Nagai Y."/>
            <person name="Toyoda A."/>
            <person name="Suzuki Y."/>
            <person name="Arimoto A."/>
            <person name="Ishii H."/>
            <person name="Satoh N."/>
            <person name="Nishiyama T."/>
            <person name="Hasebe M."/>
            <person name="Maruyama T."/>
            <person name="Minagawa J."/>
            <person name="Obokata J."/>
            <person name="Shigenobu S."/>
        </authorList>
    </citation>
    <scope>NUCLEOTIDE SEQUENCE [LARGE SCALE GENOMIC DNA]</scope>
</reference>
<comment type="caution">
    <text evidence="2">The sequence shown here is derived from an EMBL/GenBank/DDBJ whole genome shotgun (WGS) entry which is preliminary data.</text>
</comment>
<organism evidence="2 3">
    <name type="scientific">Plakobranchus ocellatus</name>
    <dbReference type="NCBI Taxonomy" id="259542"/>
    <lineage>
        <taxon>Eukaryota</taxon>
        <taxon>Metazoa</taxon>
        <taxon>Spiralia</taxon>
        <taxon>Lophotrochozoa</taxon>
        <taxon>Mollusca</taxon>
        <taxon>Gastropoda</taxon>
        <taxon>Heterobranchia</taxon>
        <taxon>Euthyneura</taxon>
        <taxon>Panpulmonata</taxon>
        <taxon>Sacoglossa</taxon>
        <taxon>Placobranchoidea</taxon>
        <taxon>Plakobranchidae</taxon>
        <taxon>Plakobranchus</taxon>
    </lineage>
</organism>
<evidence type="ECO:0000256" key="1">
    <source>
        <dbReference type="SAM" id="MobiDB-lite"/>
    </source>
</evidence>
<keyword evidence="3" id="KW-1185">Reference proteome</keyword>
<sequence length="79" mass="8962">MVAPSRERRQEELECRYTEVSVVVCPCQQERSGRGSLKTVEKEEKSEDQWRISEEGKGGDTRGGRKPTQLSSIEIHRAG</sequence>
<name>A0AAV4CM61_9GAST</name>
<accession>A0AAV4CM61</accession>
<dbReference type="AlphaFoldDB" id="A0AAV4CM61"/>
<feature type="region of interest" description="Disordered" evidence="1">
    <location>
        <begin position="31"/>
        <end position="79"/>
    </location>
</feature>
<evidence type="ECO:0000313" key="2">
    <source>
        <dbReference type="EMBL" id="GFO32812.1"/>
    </source>
</evidence>
<dbReference type="EMBL" id="BLXT01006675">
    <property type="protein sequence ID" value="GFO32812.1"/>
    <property type="molecule type" value="Genomic_DNA"/>
</dbReference>
<protein>
    <submittedName>
        <fullName evidence="2">Uncharacterized protein</fullName>
    </submittedName>
</protein>
<proteinExistence type="predicted"/>